<evidence type="ECO:0000313" key="3">
    <source>
        <dbReference type="EMBL" id="MFD2275684.1"/>
    </source>
</evidence>
<dbReference type="NCBIfam" id="TIGR02595">
    <property type="entry name" value="PEP_CTERM"/>
    <property type="match status" value="1"/>
</dbReference>
<sequence length="222" mass="22574">MKITTLLSAGILASAATSQAATLQLNRSITMNFGTAASANAFSSITIADTATESFSGSILDDQGTSLSTGGSADVTFSATNNSGFATGRAATSNSLIANEATGFQFAPGAHILLTFSGLDDSLAYDLTGGYAGNNNFATNWVVDGQTEQANNYASFTDLRTDGSGNLVIRLDQADPNPGIDTANHIVVGTLTLTAASVAVPEPSSTALLGLGGLALVLRRRR</sequence>
<evidence type="ECO:0000256" key="1">
    <source>
        <dbReference type="SAM" id="SignalP"/>
    </source>
</evidence>
<keyword evidence="4" id="KW-1185">Reference proteome</keyword>
<dbReference type="EMBL" id="JBHUJC010000012">
    <property type="protein sequence ID" value="MFD2275684.1"/>
    <property type="molecule type" value="Genomic_DNA"/>
</dbReference>
<reference evidence="4" key="1">
    <citation type="journal article" date="2019" name="Int. J. Syst. Evol. Microbiol.">
        <title>The Global Catalogue of Microorganisms (GCM) 10K type strain sequencing project: providing services to taxonomists for standard genome sequencing and annotation.</title>
        <authorList>
            <consortium name="The Broad Institute Genomics Platform"/>
            <consortium name="The Broad Institute Genome Sequencing Center for Infectious Disease"/>
            <person name="Wu L."/>
            <person name="Ma J."/>
        </authorList>
    </citation>
    <scope>NUCLEOTIDE SEQUENCE [LARGE SCALE GENOMIC DNA]</scope>
    <source>
        <strain evidence="4">JCM 16545</strain>
    </source>
</reference>
<dbReference type="InterPro" id="IPR013424">
    <property type="entry name" value="Ice-binding_C"/>
</dbReference>
<accession>A0ABW5E5G1</accession>
<feature type="domain" description="Ice-binding protein C-terminal" evidence="2">
    <location>
        <begin position="199"/>
        <end position="221"/>
    </location>
</feature>
<dbReference type="Pfam" id="PF07589">
    <property type="entry name" value="PEP-CTERM"/>
    <property type="match status" value="1"/>
</dbReference>
<gene>
    <name evidence="3" type="ORF">ACFSQZ_04310</name>
</gene>
<dbReference type="Proteomes" id="UP001597297">
    <property type="component" value="Unassembled WGS sequence"/>
</dbReference>
<evidence type="ECO:0000259" key="2">
    <source>
        <dbReference type="Pfam" id="PF07589"/>
    </source>
</evidence>
<dbReference type="RefSeq" id="WP_377094210.1">
    <property type="nucleotide sequence ID" value="NZ_JBHSJM010000001.1"/>
</dbReference>
<proteinExistence type="predicted"/>
<organism evidence="3 4">
    <name type="scientific">Rubritalea spongiae</name>
    <dbReference type="NCBI Taxonomy" id="430797"/>
    <lineage>
        <taxon>Bacteria</taxon>
        <taxon>Pseudomonadati</taxon>
        <taxon>Verrucomicrobiota</taxon>
        <taxon>Verrucomicrobiia</taxon>
        <taxon>Verrucomicrobiales</taxon>
        <taxon>Rubritaleaceae</taxon>
        <taxon>Rubritalea</taxon>
    </lineage>
</organism>
<feature type="chain" id="PRO_5047384090" evidence="1">
    <location>
        <begin position="21"/>
        <end position="222"/>
    </location>
</feature>
<protein>
    <submittedName>
        <fullName evidence="3">PEP-CTERM sorting domain-containing protein</fullName>
    </submittedName>
</protein>
<evidence type="ECO:0000313" key="4">
    <source>
        <dbReference type="Proteomes" id="UP001597297"/>
    </source>
</evidence>
<name>A0ABW5E5G1_9BACT</name>
<comment type="caution">
    <text evidence="3">The sequence shown here is derived from an EMBL/GenBank/DDBJ whole genome shotgun (WGS) entry which is preliminary data.</text>
</comment>
<keyword evidence="1" id="KW-0732">Signal</keyword>
<feature type="signal peptide" evidence="1">
    <location>
        <begin position="1"/>
        <end position="20"/>
    </location>
</feature>